<protein>
    <submittedName>
        <fullName evidence="1 2">Uncharacterized protein</fullName>
    </submittedName>
</protein>
<keyword evidence="3" id="KW-1185">Reference proteome</keyword>
<accession>A0A2K1KQ64</accession>
<reference evidence="1 3" key="1">
    <citation type="journal article" date="2008" name="Science">
        <title>The Physcomitrella genome reveals evolutionary insights into the conquest of land by plants.</title>
        <authorList>
            <person name="Rensing S."/>
            <person name="Lang D."/>
            <person name="Zimmer A."/>
            <person name="Terry A."/>
            <person name="Salamov A."/>
            <person name="Shapiro H."/>
            <person name="Nishiyama T."/>
            <person name="Perroud P.-F."/>
            <person name="Lindquist E."/>
            <person name="Kamisugi Y."/>
            <person name="Tanahashi T."/>
            <person name="Sakakibara K."/>
            <person name="Fujita T."/>
            <person name="Oishi K."/>
            <person name="Shin-I T."/>
            <person name="Kuroki Y."/>
            <person name="Toyoda A."/>
            <person name="Suzuki Y."/>
            <person name="Hashimoto A."/>
            <person name="Yamaguchi K."/>
            <person name="Sugano A."/>
            <person name="Kohara Y."/>
            <person name="Fujiyama A."/>
            <person name="Anterola A."/>
            <person name="Aoki S."/>
            <person name="Ashton N."/>
            <person name="Barbazuk W.B."/>
            <person name="Barker E."/>
            <person name="Bennetzen J."/>
            <person name="Bezanilla M."/>
            <person name="Blankenship R."/>
            <person name="Cho S.H."/>
            <person name="Dutcher S."/>
            <person name="Estelle M."/>
            <person name="Fawcett J.A."/>
            <person name="Gundlach H."/>
            <person name="Hanada K."/>
            <person name="Heyl A."/>
            <person name="Hicks K.A."/>
            <person name="Hugh J."/>
            <person name="Lohr M."/>
            <person name="Mayer K."/>
            <person name="Melkozernov A."/>
            <person name="Murata T."/>
            <person name="Nelson D."/>
            <person name="Pils B."/>
            <person name="Prigge M."/>
            <person name="Reiss B."/>
            <person name="Renner T."/>
            <person name="Rombauts S."/>
            <person name="Rushton P."/>
            <person name="Sanderfoot A."/>
            <person name="Schween G."/>
            <person name="Shiu S.-H."/>
            <person name="Stueber K."/>
            <person name="Theodoulou F.L."/>
            <person name="Tu H."/>
            <person name="Van de Peer Y."/>
            <person name="Verrier P.J."/>
            <person name="Waters E."/>
            <person name="Wood A."/>
            <person name="Yang L."/>
            <person name="Cove D."/>
            <person name="Cuming A."/>
            <person name="Hasebe M."/>
            <person name="Lucas S."/>
            <person name="Mishler D.B."/>
            <person name="Reski R."/>
            <person name="Grigoriev I."/>
            <person name="Quatrano R.S."/>
            <person name="Boore J.L."/>
        </authorList>
    </citation>
    <scope>NUCLEOTIDE SEQUENCE [LARGE SCALE GENOMIC DNA]</scope>
    <source>
        <strain evidence="2 3">cv. Gransden 2004</strain>
    </source>
</reference>
<dbReference type="AlphaFoldDB" id="A0A2K1KQ64"/>
<proteinExistence type="predicted"/>
<dbReference type="Proteomes" id="UP000006727">
    <property type="component" value="Chromosome 4"/>
</dbReference>
<evidence type="ECO:0000313" key="2">
    <source>
        <dbReference type="EnsemblPlants" id="Pp3c4_27548V3.1"/>
    </source>
</evidence>
<dbReference type="InParanoid" id="A0A2K1KQ64"/>
<reference evidence="1 3" key="2">
    <citation type="journal article" date="2018" name="Plant J.">
        <title>The Physcomitrella patens chromosome-scale assembly reveals moss genome structure and evolution.</title>
        <authorList>
            <person name="Lang D."/>
            <person name="Ullrich K.K."/>
            <person name="Murat F."/>
            <person name="Fuchs J."/>
            <person name="Jenkins J."/>
            <person name="Haas F.B."/>
            <person name="Piednoel M."/>
            <person name="Gundlach H."/>
            <person name="Van Bel M."/>
            <person name="Meyberg R."/>
            <person name="Vives C."/>
            <person name="Morata J."/>
            <person name="Symeonidi A."/>
            <person name="Hiss M."/>
            <person name="Muchero W."/>
            <person name="Kamisugi Y."/>
            <person name="Saleh O."/>
            <person name="Blanc G."/>
            <person name="Decker E.L."/>
            <person name="van Gessel N."/>
            <person name="Grimwood J."/>
            <person name="Hayes R.D."/>
            <person name="Graham S.W."/>
            <person name="Gunter L.E."/>
            <person name="McDaniel S.F."/>
            <person name="Hoernstein S.N.W."/>
            <person name="Larsson A."/>
            <person name="Li F.W."/>
            <person name="Perroud P.F."/>
            <person name="Phillips J."/>
            <person name="Ranjan P."/>
            <person name="Rokshar D.S."/>
            <person name="Rothfels C.J."/>
            <person name="Schneider L."/>
            <person name="Shu S."/>
            <person name="Stevenson D.W."/>
            <person name="Thummler F."/>
            <person name="Tillich M."/>
            <person name="Villarreal Aguilar J.C."/>
            <person name="Widiez T."/>
            <person name="Wong G.K."/>
            <person name="Wymore A."/>
            <person name="Zhang Y."/>
            <person name="Zimmer A.D."/>
            <person name="Quatrano R.S."/>
            <person name="Mayer K.F.X."/>
            <person name="Goodstein D."/>
            <person name="Casacuberta J.M."/>
            <person name="Vandepoele K."/>
            <person name="Reski R."/>
            <person name="Cuming A.C."/>
            <person name="Tuskan G.A."/>
            <person name="Maumus F."/>
            <person name="Salse J."/>
            <person name="Schmutz J."/>
            <person name="Rensing S.A."/>
        </authorList>
    </citation>
    <scope>NUCLEOTIDE SEQUENCE [LARGE SCALE GENOMIC DNA]</scope>
    <source>
        <strain evidence="2 3">cv. Gransden 2004</strain>
    </source>
</reference>
<name>A0A2K1KQ64_PHYPA</name>
<dbReference type="Gramene" id="Pp3c4_27548V3.1">
    <property type="protein sequence ID" value="Pp3c4_27548V3.1"/>
    <property type="gene ID" value="Pp3c4_27548"/>
</dbReference>
<dbReference type="EnsemblPlants" id="Pp3c4_27548V3.1">
    <property type="protein sequence ID" value="Pp3c4_27548V3.1"/>
    <property type="gene ID" value="Pp3c4_27548"/>
</dbReference>
<reference evidence="2" key="3">
    <citation type="submission" date="2020-12" db="UniProtKB">
        <authorList>
            <consortium name="EnsemblPlants"/>
        </authorList>
    </citation>
    <scope>IDENTIFICATION</scope>
</reference>
<evidence type="ECO:0000313" key="3">
    <source>
        <dbReference type="Proteomes" id="UP000006727"/>
    </source>
</evidence>
<sequence>MIKNNLLLGFFNCAWSYRHSIGWSVQGFSNVVVVNFRGIYKKYSANNVGVWKMIRIEIFEEIVV</sequence>
<gene>
    <name evidence="1" type="ORF">PHYPA_006821</name>
</gene>
<organism evidence="1">
    <name type="scientific">Physcomitrium patens</name>
    <name type="common">Spreading-leaved earth moss</name>
    <name type="synonym">Physcomitrella patens</name>
    <dbReference type="NCBI Taxonomy" id="3218"/>
    <lineage>
        <taxon>Eukaryota</taxon>
        <taxon>Viridiplantae</taxon>
        <taxon>Streptophyta</taxon>
        <taxon>Embryophyta</taxon>
        <taxon>Bryophyta</taxon>
        <taxon>Bryophytina</taxon>
        <taxon>Bryopsida</taxon>
        <taxon>Funariidae</taxon>
        <taxon>Funariales</taxon>
        <taxon>Funariaceae</taxon>
        <taxon>Physcomitrium</taxon>
    </lineage>
</organism>
<evidence type="ECO:0000313" key="1">
    <source>
        <dbReference type="EMBL" id="PNR55924.1"/>
    </source>
</evidence>
<dbReference type="EMBL" id="ABEU02000004">
    <property type="protein sequence ID" value="PNR55924.1"/>
    <property type="molecule type" value="Genomic_DNA"/>
</dbReference>